<dbReference type="PANTHER" id="PTHR47870">
    <property type="entry name" value="CYTOCHROME C-TYPE BIOGENESIS PROTEIN CCMH"/>
    <property type="match status" value="1"/>
</dbReference>
<evidence type="ECO:0000256" key="5">
    <source>
        <dbReference type="SAM" id="Phobius"/>
    </source>
</evidence>
<dbReference type="Pfam" id="PF23892">
    <property type="entry name" value="Ig_CycH"/>
    <property type="match status" value="1"/>
</dbReference>
<dbReference type="InterPro" id="IPR056413">
    <property type="entry name" value="TPR_CcmH_CycH"/>
</dbReference>
<feature type="domain" description="Cytochrome c-type biogenesis protein H Ig-like" evidence="6">
    <location>
        <begin position="223"/>
        <end position="330"/>
    </location>
</feature>
<dbReference type="STRING" id="1122188.SAMN02745674_00464"/>
<keyword evidence="9" id="KW-1185">Reference proteome</keyword>
<organism evidence="8 9">
    <name type="scientific">Lysobacter spongiicola DSM 21749</name>
    <dbReference type="NCBI Taxonomy" id="1122188"/>
    <lineage>
        <taxon>Bacteria</taxon>
        <taxon>Pseudomonadati</taxon>
        <taxon>Pseudomonadota</taxon>
        <taxon>Gammaproteobacteria</taxon>
        <taxon>Lysobacterales</taxon>
        <taxon>Lysobacteraceae</taxon>
        <taxon>Novilysobacter</taxon>
    </lineage>
</organism>
<name>A0A1T4MKE3_9GAMM</name>
<evidence type="ECO:0000256" key="4">
    <source>
        <dbReference type="PROSITE-ProRule" id="PRU00339"/>
    </source>
</evidence>
<dbReference type="InterPro" id="IPR011990">
    <property type="entry name" value="TPR-like_helical_dom_sf"/>
</dbReference>
<evidence type="ECO:0000256" key="2">
    <source>
        <dbReference type="ARBA" id="ARBA00022748"/>
    </source>
</evidence>
<keyword evidence="3 4" id="KW-0802">TPR repeat</keyword>
<protein>
    <submittedName>
        <fullName evidence="8">Cytochrome c-type biogenesis protein CcmH</fullName>
    </submittedName>
</protein>
<dbReference type="AlphaFoldDB" id="A0A1T4MKE3"/>
<keyword evidence="5" id="KW-0472">Membrane</keyword>
<dbReference type="Proteomes" id="UP000190061">
    <property type="component" value="Unassembled WGS sequence"/>
</dbReference>
<proteinExistence type="predicted"/>
<feature type="domain" description="Cytochrome c-type biogenesis protein H TPR" evidence="7">
    <location>
        <begin position="63"/>
        <end position="188"/>
    </location>
</feature>
<dbReference type="EMBL" id="FUXP01000001">
    <property type="protein sequence ID" value="SJZ67413.1"/>
    <property type="molecule type" value="Genomic_DNA"/>
</dbReference>
<dbReference type="InterPro" id="IPR051263">
    <property type="entry name" value="C-type_cytochrome_biogenesis"/>
</dbReference>
<dbReference type="Pfam" id="PF23914">
    <property type="entry name" value="TPR_CcmH_CycH"/>
    <property type="match status" value="1"/>
</dbReference>
<evidence type="ECO:0000259" key="6">
    <source>
        <dbReference type="Pfam" id="PF23892"/>
    </source>
</evidence>
<feature type="transmembrane region" description="Helical" evidence="5">
    <location>
        <begin position="29"/>
        <end position="49"/>
    </location>
</feature>
<reference evidence="8 9" key="1">
    <citation type="submission" date="2017-02" db="EMBL/GenBank/DDBJ databases">
        <authorList>
            <person name="Peterson S.W."/>
        </authorList>
    </citation>
    <scope>NUCLEOTIDE SEQUENCE [LARGE SCALE GENOMIC DNA]</scope>
    <source>
        <strain evidence="8 9">DSM 21749</strain>
    </source>
</reference>
<keyword evidence="5" id="KW-1133">Transmembrane helix</keyword>
<evidence type="ECO:0000256" key="1">
    <source>
        <dbReference type="ARBA" id="ARBA00022737"/>
    </source>
</evidence>
<sequence length="334" mass="35277">MTVFVIASVLLVLLVASYVLRPLWQARPIVGGAVVLAVAIGTGLMYMLVGTPGALDPARRAAPETLSDAVVQLEAELERDPNQVEGWRLLGRAYLAEQRPADARDALARAVKLAPDEPTLLVEAAEARAMANEDRRFDAAAIGMLDHALAVEPAHQRARWFLGIAQRQRGDAAAAANTWEPLLARVDPATAPSLREQINLARADAGLEPLAETADAAGPPVSITVSISLDPALAMQFPDNASIFVIARQPDGSPVPVAAKKLPAASFPLRVTLSDADSLMPTQKLSDLEQVRLSARISASGDATAKPGDFESEPVLVHVSPDAAAALMVDRVVQ</sequence>
<dbReference type="RefSeq" id="WP_078757070.1">
    <property type="nucleotide sequence ID" value="NZ_FUXP01000001.1"/>
</dbReference>
<gene>
    <name evidence="8" type="ORF">SAMN02745674_00464</name>
</gene>
<dbReference type="GO" id="GO:0017004">
    <property type="term" value="P:cytochrome complex assembly"/>
    <property type="evidence" value="ECO:0007669"/>
    <property type="project" value="UniProtKB-KW"/>
</dbReference>
<accession>A0A1T4MKE3</accession>
<feature type="repeat" description="TPR" evidence="4">
    <location>
        <begin position="84"/>
        <end position="117"/>
    </location>
</feature>
<dbReference type="InterPro" id="IPR056412">
    <property type="entry name" value="Ig_CycH"/>
</dbReference>
<evidence type="ECO:0000313" key="8">
    <source>
        <dbReference type="EMBL" id="SJZ67413.1"/>
    </source>
</evidence>
<keyword evidence="5" id="KW-0812">Transmembrane</keyword>
<dbReference type="PROSITE" id="PS50005">
    <property type="entry name" value="TPR"/>
    <property type="match status" value="1"/>
</dbReference>
<keyword evidence="1" id="KW-0677">Repeat</keyword>
<evidence type="ECO:0000313" key="9">
    <source>
        <dbReference type="Proteomes" id="UP000190061"/>
    </source>
</evidence>
<evidence type="ECO:0000256" key="3">
    <source>
        <dbReference type="ARBA" id="ARBA00022803"/>
    </source>
</evidence>
<dbReference type="InterPro" id="IPR019734">
    <property type="entry name" value="TPR_rpt"/>
</dbReference>
<keyword evidence="2" id="KW-0201">Cytochrome c-type biogenesis</keyword>
<dbReference type="Gene3D" id="1.25.40.10">
    <property type="entry name" value="Tetratricopeptide repeat domain"/>
    <property type="match status" value="1"/>
</dbReference>
<dbReference type="PANTHER" id="PTHR47870:SF1">
    <property type="entry name" value="CYTOCHROME C-TYPE BIOGENESIS PROTEIN CCMH"/>
    <property type="match status" value="1"/>
</dbReference>
<evidence type="ECO:0000259" key="7">
    <source>
        <dbReference type="Pfam" id="PF23914"/>
    </source>
</evidence>
<dbReference type="SUPFAM" id="SSF48452">
    <property type="entry name" value="TPR-like"/>
    <property type="match status" value="1"/>
</dbReference>